<evidence type="ECO:0000313" key="5">
    <source>
        <dbReference type="EMBL" id="MFC4358373.1"/>
    </source>
</evidence>
<dbReference type="GO" id="GO:0008233">
    <property type="term" value="F:peptidase activity"/>
    <property type="evidence" value="ECO:0007669"/>
    <property type="project" value="UniProtKB-KW"/>
</dbReference>
<dbReference type="EC" id="3.4.21.-" evidence="5"/>
<proteinExistence type="predicted"/>
<organism evidence="5 6">
    <name type="scientific">Halobium salinum</name>
    <dbReference type="NCBI Taxonomy" id="1364940"/>
    <lineage>
        <taxon>Archaea</taxon>
        <taxon>Methanobacteriati</taxon>
        <taxon>Methanobacteriota</taxon>
        <taxon>Stenosarchaea group</taxon>
        <taxon>Halobacteria</taxon>
        <taxon>Halobacteriales</taxon>
        <taxon>Haloferacaceae</taxon>
        <taxon>Halobium</taxon>
    </lineage>
</organism>
<dbReference type="PROSITE" id="PS50106">
    <property type="entry name" value="PDZ"/>
    <property type="match status" value="1"/>
</dbReference>
<dbReference type="Pfam" id="PF13180">
    <property type="entry name" value="PDZ_2"/>
    <property type="match status" value="1"/>
</dbReference>
<feature type="region of interest" description="Disordered" evidence="3">
    <location>
        <begin position="29"/>
        <end position="68"/>
    </location>
</feature>
<name>A0ABD5PCA3_9EURY</name>
<dbReference type="EMBL" id="JBHSDS010000006">
    <property type="protein sequence ID" value="MFC4358373.1"/>
    <property type="molecule type" value="Genomic_DNA"/>
</dbReference>
<keyword evidence="1 5" id="KW-0645">Protease</keyword>
<dbReference type="Gene3D" id="2.40.10.120">
    <property type="match status" value="1"/>
</dbReference>
<dbReference type="InterPro" id="IPR001940">
    <property type="entry name" value="Peptidase_S1C"/>
</dbReference>
<evidence type="ECO:0000256" key="2">
    <source>
        <dbReference type="ARBA" id="ARBA00022801"/>
    </source>
</evidence>
<dbReference type="InterPro" id="IPR009003">
    <property type="entry name" value="Peptidase_S1_PA"/>
</dbReference>
<evidence type="ECO:0000256" key="3">
    <source>
        <dbReference type="SAM" id="MobiDB-lite"/>
    </source>
</evidence>
<dbReference type="Pfam" id="PF13365">
    <property type="entry name" value="Trypsin_2"/>
    <property type="match status" value="1"/>
</dbReference>
<dbReference type="CDD" id="cd06779">
    <property type="entry name" value="cpPDZ_Deg_HtrA-like"/>
    <property type="match status" value="1"/>
</dbReference>
<reference evidence="5 6" key="1">
    <citation type="journal article" date="2019" name="Int. J. Syst. Evol. Microbiol.">
        <title>The Global Catalogue of Microorganisms (GCM) 10K type strain sequencing project: providing services to taxonomists for standard genome sequencing and annotation.</title>
        <authorList>
            <consortium name="The Broad Institute Genomics Platform"/>
            <consortium name="The Broad Institute Genome Sequencing Center for Infectious Disease"/>
            <person name="Wu L."/>
            <person name="Ma J."/>
        </authorList>
    </citation>
    <scope>NUCLEOTIDE SEQUENCE [LARGE SCALE GENOMIC DNA]</scope>
    <source>
        <strain evidence="5 6">CGMCC 1.12553</strain>
    </source>
</reference>
<dbReference type="PANTHER" id="PTHR43343:SF3">
    <property type="entry name" value="PROTEASE DO-LIKE 8, CHLOROPLASTIC"/>
    <property type="match status" value="1"/>
</dbReference>
<comment type="caution">
    <text evidence="5">The sequence shown here is derived from an EMBL/GenBank/DDBJ whole genome shotgun (WGS) entry which is preliminary data.</text>
</comment>
<evidence type="ECO:0000259" key="4">
    <source>
        <dbReference type="PROSITE" id="PS50106"/>
    </source>
</evidence>
<evidence type="ECO:0000313" key="6">
    <source>
        <dbReference type="Proteomes" id="UP001595921"/>
    </source>
</evidence>
<gene>
    <name evidence="5" type="ORF">ACFO0N_10495</name>
</gene>
<dbReference type="RefSeq" id="WP_267623920.1">
    <property type="nucleotide sequence ID" value="NZ_JAODIW010000008.1"/>
</dbReference>
<dbReference type="InterPro" id="IPR001478">
    <property type="entry name" value="PDZ"/>
</dbReference>
<dbReference type="PROSITE" id="PS51257">
    <property type="entry name" value="PROKAR_LIPOPROTEIN"/>
    <property type="match status" value="1"/>
</dbReference>
<feature type="domain" description="PDZ" evidence="4">
    <location>
        <begin position="259"/>
        <end position="365"/>
    </location>
</feature>
<dbReference type="Proteomes" id="UP001595921">
    <property type="component" value="Unassembled WGS sequence"/>
</dbReference>
<dbReference type="SUPFAM" id="SSF50494">
    <property type="entry name" value="Trypsin-like serine proteases"/>
    <property type="match status" value="1"/>
</dbReference>
<keyword evidence="6" id="KW-1185">Reference proteome</keyword>
<dbReference type="GO" id="GO:0006508">
    <property type="term" value="P:proteolysis"/>
    <property type="evidence" value="ECO:0007669"/>
    <property type="project" value="UniProtKB-KW"/>
</dbReference>
<dbReference type="InterPro" id="IPR006311">
    <property type="entry name" value="TAT_signal"/>
</dbReference>
<keyword evidence="2 5" id="KW-0378">Hydrolase</keyword>
<dbReference type="SUPFAM" id="SSF50156">
    <property type="entry name" value="PDZ domain-like"/>
    <property type="match status" value="1"/>
</dbReference>
<dbReference type="PANTHER" id="PTHR43343">
    <property type="entry name" value="PEPTIDASE S12"/>
    <property type="match status" value="1"/>
</dbReference>
<sequence>MSERHISRRRLLGGVGTALAVGVAGCGGTSGSGTNGSSANATGTGSENATTSAAATEGNRTSAADATAGEEDVYTQLYESVVGSIVLLRTPEGSQGSGWLYDGEHVVTNHHVIAGADAVSVQFSQGESVRGRVVGTDPRADLGVVRVGSKPDYADPLDLAESEPPVGTKVAVVGSPYGLQGSLTTGVVSGVDRLVPSPAESDYRIPNGIQTDAAVNPGNSGGPLVGLDGTVLGVVNSGGGENIAFAISAPLTRKVVAALVDEGRYSHPTLGLTLLPVTDVVAEANGLDRTRGLLVARVAEGSPAAGTLQPATGTEQVAGFEVPVGGDVILAVGGEQVSTRQEFSEYLELQTTPGETVTLTVLRDGERRDVEVEAGALPAL</sequence>
<accession>A0ABD5PCA3</accession>
<dbReference type="InterPro" id="IPR051201">
    <property type="entry name" value="Chloro_Bact_Ser_Proteases"/>
</dbReference>
<dbReference type="AlphaFoldDB" id="A0ABD5PCA3"/>
<feature type="compositionally biased region" description="Low complexity" evidence="3">
    <location>
        <begin position="35"/>
        <end position="59"/>
    </location>
</feature>
<dbReference type="InterPro" id="IPR036034">
    <property type="entry name" value="PDZ_sf"/>
</dbReference>
<dbReference type="PROSITE" id="PS51318">
    <property type="entry name" value="TAT"/>
    <property type="match status" value="1"/>
</dbReference>
<evidence type="ECO:0000256" key="1">
    <source>
        <dbReference type="ARBA" id="ARBA00022670"/>
    </source>
</evidence>
<dbReference type="PRINTS" id="PR00834">
    <property type="entry name" value="PROTEASES2C"/>
</dbReference>
<dbReference type="Gene3D" id="2.30.42.10">
    <property type="match status" value="1"/>
</dbReference>
<protein>
    <submittedName>
        <fullName evidence="5">S1C family serine protease</fullName>
        <ecNumber evidence="5">3.4.21.-</ecNumber>
    </submittedName>
</protein>
<dbReference type="SMART" id="SM00228">
    <property type="entry name" value="PDZ"/>
    <property type="match status" value="1"/>
</dbReference>